<keyword evidence="1" id="KW-0472">Membrane</keyword>
<dbReference type="RefSeq" id="WP_214473938.1">
    <property type="nucleotide sequence ID" value="NZ_CP071709.1"/>
</dbReference>
<keyword evidence="4" id="KW-1185">Reference proteome</keyword>
<protein>
    <submittedName>
        <fullName evidence="3">Tripartite tricarboxylate transporter TctB family protein</fullName>
    </submittedName>
</protein>
<proteinExistence type="predicted"/>
<dbReference type="Pfam" id="PF07331">
    <property type="entry name" value="TctB"/>
    <property type="match status" value="1"/>
</dbReference>
<gene>
    <name evidence="3" type="ORF">J1899_12030</name>
</gene>
<feature type="transmembrane region" description="Helical" evidence="1">
    <location>
        <begin position="82"/>
        <end position="99"/>
    </location>
</feature>
<keyword evidence="1" id="KW-1133">Transmembrane helix</keyword>
<sequence length="133" mass="15512">MKDLLTIDMTFSEYHLIFPRIVLGILVILLIVLLLTHLAKRLKDRNFTFKPKFFKEGYDKKKFFGTIILLVSYVFLLEIIGFLASSILFMFLIMLLFIGNMKRKSIIFSVLNSVVTSFAIWYLFGTVFNITLP</sequence>
<reference evidence="3 4" key="1">
    <citation type="submission" date="2021-03" db="EMBL/GenBank/DDBJ databases">
        <title>The first data on the complete genome of the tetrodotoxin-producing bacterium.</title>
        <authorList>
            <person name="Melnikova D.I."/>
            <person name="Nijland R."/>
            <person name="Magarlamov T.Y."/>
        </authorList>
    </citation>
    <scope>NUCLEOTIDE SEQUENCE [LARGE SCALE GENOMIC DNA]</scope>
    <source>
        <strain evidence="3 4">1839</strain>
    </source>
</reference>
<feature type="transmembrane region" description="Helical" evidence="1">
    <location>
        <begin position="20"/>
        <end position="39"/>
    </location>
</feature>
<dbReference type="InterPro" id="IPR009936">
    <property type="entry name" value="DUF1468"/>
</dbReference>
<accession>A0ABX8F639</accession>
<keyword evidence="1" id="KW-0812">Transmembrane</keyword>
<name>A0ABX8F639_9BACI</name>
<evidence type="ECO:0000313" key="4">
    <source>
        <dbReference type="Proteomes" id="UP000679247"/>
    </source>
</evidence>
<feature type="domain" description="DUF1468" evidence="2">
    <location>
        <begin position="17"/>
        <end position="133"/>
    </location>
</feature>
<evidence type="ECO:0000259" key="2">
    <source>
        <dbReference type="Pfam" id="PF07331"/>
    </source>
</evidence>
<organism evidence="3 4">
    <name type="scientific">Cytobacillus gottheilii</name>
    <dbReference type="NCBI Taxonomy" id="859144"/>
    <lineage>
        <taxon>Bacteria</taxon>
        <taxon>Bacillati</taxon>
        <taxon>Bacillota</taxon>
        <taxon>Bacilli</taxon>
        <taxon>Bacillales</taxon>
        <taxon>Bacillaceae</taxon>
        <taxon>Cytobacillus</taxon>
    </lineage>
</organism>
<dbReference type="Proteomes" id="UP000679247">
    <property type="component" value="Chromosome"/>
</dbReference>
<evidence type="ECO:0000256" key="1">
    <source>
        <dbReference type="SAM" id="Phobius"/>
    </source>
</evidence>
<evidence type="ECO:0000313" key="3">
    <source>
        <dbReference type="EMBL" id="QVY59791.1"/>
    </source>
</evidence>
<dbReference type="EMBL" id="CP071709">
    <property type="protein sequence ID" value="QVY59791.1"/>
    <property type="molecule type" value="Genomic_DNA"/>
</dbReference>
<feature type="transmembrane region" description="Helical" evidence="1">
    <location>
        <begin position="106"/>
        <end position="124"/>
    </location>
</feature>